<evidence type="ECO:0000313" key="2">
    <source>
        <dbReference type="EMBL" id="KAK4023480.1"/>
    </source>
</evidence>
<evidence type="ECO:0000256" key="1">
    <source>
        <dbReference type="SAM" id="SignalP"/>
    </source>
</evidence>
<evidence type="ECO:0000313" key="3">
    <source>
        <dbReference type="Proteomes" id="UP001234178"/>
    </source>
</evidence>
<dbReference type="Proteomes" id="UP001234178">
    <property type="component" value="Unassembled WGS sequence"/>
</dbReference>
<sequence>MHGSLFFFLPFFPVCLAASGNERTQVSVPISRSSHQPQKKFYSSLFLCFSFWPCLIWEGQKVGNWCYLNDLLRDELPFTKNLVPPSSSLEKKKRGRKKGNFL</sequence>
<evidence type="ECO:0008006" key="4">
    <source>
        <dbReference type="Google" id="ProtNLM"/>
    </source>
</evidence>
<keyword evidence="1" id="KW-0732">Signal</keyword>
<accession>A0ABR0AEB9</accession>
<feature type="chain" id="PRO_5045711754" description="Secreted protein" evidence="1">
    <location>
        <begin position="18"/>
        <end position="102"/>
    </location>
</feature>
<feature type="signal peptide" evidence="1">
    <location>
        <begin position="1"/>
        <end position="17"/>
    </location>
</feature>
<gene>
    <name evidence="2" type="ORF">OUZ56_008887</name>
</gene>
<name>A0ABR0AEB9_9CRUS</name>
<reference evidence="2 3" key="1">
    <citation type="journal article" date="2023" name="Nucleic Acids Res.">
        <title>The hologenome of Daphnia magna reveals possible DNA methylation and microbiome-mediated evolution of the host genome.</title>
        <authorList>
            <person name="Chaturvedi A."/>
            <person name="Li X."/>
            <person name="Dhandapani V."/>
            <person name="Marshall H."/>
            <person name="Kissane S."/>
            <person name="Cuenca-Cambronero M."/>
            <person name="Asole G."/>
            <person name="Calvet F."/>
            <person name="Ruiz-Romero M."/>
            <person name="Marangio P."/>
            <person name="Guigo R."/>
            <person name="Rago D."/>
            <person name="Mirbahai L."/>
            <person name="Eastwood N."/>
            <person name="Colbourne J.K."/>
            <person name="Zhou J."/>
            <person name="Mallon E."/>
            <person name="Orsini L."/>
        </authorList>
    </citation>
    <scope>NUCLEOTIDE SEQUENCE [LARGE SCALE GENOMIC DNA]</scope>
    <source>
        <strain evidence="2">LRV0_1</strain>
    </source>
</reference>
<proteinExistence type="predicted"/>
<protein>
    <recommendedName>
        <fullName evidence="4">Secreted protein</fullName>
    </recommendedName>
</protein>
<dbReference type="EMBL" id="JAOYFB010000037">
    <property type="protein sequence ID" value="KAK4023480.1"/>
    <property type="molecule type" value="Genomic_DNA"/>
</dbReference>
<organism evidence="2 3">
    <name type="scientific">Daphnia magna</name>
    <dbReference type="NCBI Taxonomy" id="35525"/>
    <lineage>
        <taxon>Eukaryota</taxon>
        <taxon>Metazoa</taxon>
        <taxon>Ecdysozoa</taxon>
        <taxon>Arthropoda</taxon>
        <taxon>Crustacea</taxon>
        <taxon>Branchiopoda</taxon>
        <taxon>Diplostraca</taxon>
        <taxon>Cladocera</taxon>
        <taxon>Anomopoda</taxon>
        <taxon>Daphniidae</taxon>
        <taxon>Daphnia</taxon>
    </lineage>
</organism>
<comment type="caution">
    <text evidence="2">The sequence shown here is derived from an EMBL/GenBank/DDBJ whole genome shotgun (WGS) entry which is preliminary data.</text>
</comment>
<keyword evidence="3" id="KW-1185">Reference proteome</keyword>